<dbReference type="PANTHER" id="PTHR43807:SF20">
    <property type="entry name" value="FI04487P"/>
    <property type="match status" value="1"/>
</dbReference>
<comment type="caution">
    <text evidence="8">The sequence shown here is derived from an EMBL/GenBank/DDBJ whole genome shotgun (WGS) entry which is preliminary data.</text>
</comment>
<dbReference type="InterPro" id="IPR015421">
    <property type="entry name" value="PyrdxlP-dep_Trfase_major"/>
</dbReference>
<keyword evidence="9" id="KW-1185">Reference proteome</keyword>
<dbReference type="InterPro" id="IPR015424">
    <property type="entry name" value="PyrdxlP-dep_Trfase"/>
</dbReference>
<accession>A0A368VZY3</accession>
<dbReference type="GO" id="GO:0030170">
    <property type="term" value="F:pyridoxal phosphate binding"/>
    <property type="evidence" value="ECO:0007669"/>
    <property type="project" value="InterPro"/>
</dbReference>
<dbReference type="Proteomes" id="UP000253495">
    <property type="component" value="Unassembled WGS sequence"/>
</dbReference>
<organism evidence="8 9">
    <name type="scientific">Halopolyspora algeriensis</name>
    <dbReference type="NCBI Taxonomy" id="1500506"/>
    <lineage>
        <taxon>Bacteria</taxon>
        <taxon>Bacillati</taxon>
        <taxon>Actinomycetota</taxon>
        <taxon>Actinomycetes</taxon>
        <taxon>Actinomycetes incertae sedis</taxon>
        <taxon>Halopolyspora</taxon>
    </lineage>
</organism>
<dbReference type="PANTHER" id="PTHR43807">
    <property type="entry name" value="FI04487P"/>
    <property type="match status" value="1"/>
</dbReference>
<dbReference type="GO" id="GO:0005737">
    <property type="term" value="C:cytoplasm"/>
    <property type="evidence" value="ECO:0007669"/>
    <property type="project" value="TreeGrafter"/>
</dbReference>
<protein>
    <submittedName>
        <fullName evidence="8">Succinyldiaminopimelate aminotransferase</fullName>
    </submittedName>
</protein>
<dbReference type="Gene3D" id="3.90.1150.10">
    <property type="entry name" value="Aspartate Aminotransferase, domain 1"/>
    <property type="match status" value="1"/>
</dbReference>
<gene>
    <name evidence="8" type="ORF">DFQ14_101272</name>
</gene>
<dbReference type="InterPro" id="IPR051326">
    <property type="entry name" value="Kynurenine-oxoglutarate_AT"/>
</dbReference>
<comment type="cofactor">
    <cofactor evidence="1">
        <name>pyridoxal 5'-phosphate</name>
        <dbReference type="ChEBI" id="CHEBI:597326"/>
    </cofactor>
</comment>
<dbReference type="Pfam" id="PF00155">
    <property type="entry name" value="Aminotran_1_2"/>
    <property type="match status" value="1"/>
</dbReference>
<evidence type="ECO:0000259" key="7">
    <source>
        <dbReference type="Pfam" id="PF00155"/>
    </source>
</evidence>
<reference evidence="8 9" key="1">
    <citation type="submission" date="2018-07" db="EMBL/GenBank/DDBJ databases">
        <title>Genomic Encyclopedia of Type Strains, Phase III (KMG-III): the genomes of soil and plant-associated and newly described type strains.</title>
        <authorList>
            <person name="Whitman W."/>
        </authorList>
    </citation>
    <scope>NUCLEOTIDE SEQUENCE [LARGE SCALE GENOMIC DNA]</scope>
    <source>
        <strain evidence="8 9">CECT 8575</strain>
    </source>
</reference>
<feature type="domain" description="Aminotransferase class I/classII large" evidence="7">
    <location>
        <begin position="60"/>
        <end position="416"/>
    </location>
</feature>
<keyword evidence="5" id="KW-0663">Pyridoxal phosphate</keyword>
<evidence type="ECO:0000313" key="9">
    <source>
        <dbReference type="Proteomes" id="UP000253495"/>
    </source>
</evidence>
<dbReference type="AlphaFoldDB" id="A0A368VZY3"/>
<keyword evidence="3 8" id="KW-0032">Aminotransferase</keyword>
<evidence type="ECO:0000256" key="4">
    <source>
        <dbReference type="ARBA" id="ARBA00022679"/>
    </source>
</evidence>
<sequence length="420" mass="45373">MIESVRPRRPGAAGPATTSKAGTARSYTLRAVRTPALTSRLRPFTSTIFAEITELAKQTEAVNLGQGFPDTDGPASMLRAARQAIADGVNQYSPGTGEPALREAIAEQRRNHYGVEHDPDGEVLVTVGATEAITASMLALVEPGDEVVVIEPYYDSYPVAVSLAGGVRRTVGLRQSPDHRFELDTEALRAAVGPRTRVLVLNSPHNPTGTVLTDAELAVVAEVCREHDVIAVTDEVYEHLVFDGRGHTPLATLPGMSERTLSISSAGKSFSVTGWKIGWVCGPAELVAAVRSAKQFMSFVGGAPFQPAVAHALRTELDWVRGLREDLQRKRNRLANGLSEVGFEVLAGEGTYFVCADVRPLGFDDGAEFCRSLPERAGVAAIPLQVFCDNPDAVRHLVRFAFCKRDKVLDEALTRLHKLR</sequence>
<dbReference type="SUPFAM" id="SSF53383">
    <property type="entry name" value="PLP-dependent transferases"/>
    <property type="match status" value="1"/>
</dbReference>
<dbReference type="Gene3D" id="3.40.640.10">
    <property type="entry name" value="Type I PLP-dependent aspartate aminotransferase-like (Major domain)"/>
    <property type="match status" value="1"/>
</dbReference>
<dbReference type="InterPro" id="IPR004839">
    <property type="entry name" value="Aminotransferase_I/II_large"/>
</dbReference>
<evidence type="ECO:0000313" key="8">
    <source>
        <dbReference type="EMBL" id="RCW46932.1"/>
    </source>
</evidence>
<evidence type="ECO:0000256" key="3">
    <source>
        <dbReference type="ARBA" id="ARBA00022576"/>
    </source>
</evidence>
<dbReference type="GO" id="GO:0016212">
    <property type="term" value="F:kynurenine-oxoglutarate transaminase activity"/>
    <property type="evidence" value="ECO:0007669"/>
    <property type="project" value="TreeGrafter"/>
</dbReference>
<proteinExistence type="inferred from homology"/>
<dbReference type="EMBL" id="QPJC01000001">
    <property type="protein sequence ID" value="RCW46932.1"/>
    <property type="molecule type" value="Genomic_DNA"/>
</dbReference>
<dbReference type="FunFam" id="3.40.640.10:FF:000024">
    <property type="entry name" value="Kynurenine--oxoglutarate transaminase 3"/>
    <property type="match status" value="1"/>
</dbReference>
<evidence type="ECO:0000256" key="2">
    <source>
        <dbReference type="ARBA" id="ARBA00007441"/>
    </source>
</evidence>
<dbReference type="InterPro" id="IPR015422">
    <property type="entry name" value="PyrdxlP-dep_Trfase_small"/>
</dbReference>
<dbReference type="CDD" id="cd00609">
    <property type="entry name" value="AAT_like"/>
    <property type="match status" value="1"/>
</dbReference>
<keyword evidence="4 8" id="KW-0808">Transferase</keyword>
<feature type="region of interest" description="Disordered" evidence="6">
    <location>
        <begin position="1"/>
        <end position="25"/>
    </location>
</feature>
<comment type="similarity">
    <text evidence="2">Belongs to the class-I pyridoxal-phosphate-dependent aminotransferase family.</text>
</comment>
<name>A0A368VZY3_9ACTN</name>
<evidence type="ECO:0000256" key="5">
    <source>
        <dbReference type="ARBA" id="ARBA00022898"/>
    </source>
</evidence>
<evidence type="ECO:0000256" key="1">
    <source>
        <dbReference type="ARBA" id="ARBA00001933"/>
    </source>
</evidence>
<evidence type="ECO:0000256" key="6">
    <source>
        <dbReference type="SAM" id="MobiDB-lite"/>
    </source>
</evidence>
<dbReference type="NCBIfam" id="NF005855">
    <property type="entry name" value="PRK07777.1"/>
    <property type="match status" value="1"/>
</dbReference>